<dbReference type="EMBL" id="JAGPNK010000023">
    <property type="protein sequence ID" value="KAH7304379.1"/>
    <property type="molecule type" value="Genomic_DNA"/>
</dbReference>
<name>A0A8K0WK99_9HYPO</name>
<protein>
    <submittedName>
        <fullName evidence="2">Uncharacterized protein</fullName>
    </submittedName>
</protein>
<sequence>MASPADVDLLQQVPPSPWQGALPPSRRRTALQEVKANPQATARRPEYDSPAMDERRRCKRQRVTTTDVHNPDEPKDIAKLLPHSPCETSASTTRNLERITLPRTKCSTGKKSYKT</sequence>
<evidence type="ECO:0000313" key="2">
    <source>
        <dbReference type="EMBL" id="KAH7304379.1"/>
    </source>
</evidence>
<gene>
    <name evidence="2" type="ORF">B0I35DRAFT_465190</name>
</gene>
<feature type="compositionally biased region" description="Basic and acidic residues" evidence="1">
    <location>
        <begin position="69"/>
        <end position="78"/>
    </location>
</feature>
<feature type="compositionally biased region" description="Polar residues" evidence="1">
    <location>
        <begin position="105"/>
        <end position="115"/>
    </location>
</feature>
<evidence type="ECO:0000313" key="3">
    <source>
        <dbReference type="Proteomes" id="UP000813444"/>
    </source>
</evidence>
<keyword evidence="3" id="KW-1185">Reference proteome</keyword>
<feature type="compositionally biased region" description="Basic and acidic residues" evidence="1">
    <location>
        <begin position="43"/>
        <end position="56"/>
    </location>
</feature>
<reference evidence="2" key="1">
    <citation type="journal article" date="2021" name="Nat. Commun.">
        <title>Genetic determinants of endophytism in the Arabidopsis root mycobiome.</title>
        <authorList>
            <person name="Mesny F."/>
            <person name="Miyauchi S."/>
            <person name="Thiergart T."/>
            <person name="Pickel B."/>
            <person name="Atanasova L."/>
            <person name="Karlsson M."/>
            <person name="Huettel B."/>
            <person name="Barry K.W."/>
            <person name="Haridas S."/>
            <person name="Chen C."/>
            <person name="Bauer D."/>
            <person name="Andreopoulos W."/>
            <person name="Pangilinan J."/>
            <person name="LaButti K."/>
            <person name="Riley R."/>
            <person name="Lipzen A."/>
            <person name="Clum A."/>
            <person name="Drula E."/>
            <person name="Henrissat B."/>
            <person name="Kohler A."/>
            <person name="Grigoriev I.V."/>
            <person name="Martin F.M."/>
            <person name="Hacquard S."/>
        </authorList>
    </citation>
    <scope>NUCLEOTIDE SEQUENCE</scope>
    <source>
        <strain evidence="2">MPI-CAGE-CH-0235</strain>
    </source>
</reference>
<dbReference type="AlphaFoldDB" id="A0A8K0WK99"/>
<accession>A0A8K0WK99</accession>
<dbReference type="Proteomes" id="UP000813444">
    <property type="component" value="Unassembled WGS sequence"/>
</dbReference>
<proteinExistence type="predicted"/>
<comment type="caution">
    <text evidence="2">The sequence shown here is derived from an EMBL/GenBank/DDBJ whole genome shotgun (WGS) entry which is preliminary data.</text>
</comment>
<feature type="region of interest" description="Disordered" evidence="1">
    <location>
        <begin position="1"/>
        <end position="115"/>
    </location>
</feature>
<evidence type="ECO:0000256" key="1">
    <source>
        <dbReference type="SAM" id="MobiDB-lite"/>
    </source>
</evidence>
<organism evidence="2 3">
    <name type="scientific">Stachybotrys elegans</name>
    <dbReference type="NCBI Taxonomy" id="80388"/>
    <lineage>
        <taxon>Eukaryota</taxon>
        <taxon>Fungi</taxon>
        <taxon>Dikarya</taxon>
        <taxon>Ascomycota</taxon>
        <taxon>Pezizomycotina</taxon>
        <taxon>Sordariomycetes</taxon>
        <taxon>Hypocreomycetidae</taxon>
        <taxon>Hypocreales</taxon>
        <taxon>Stachybotryaceae</taxon>
        <taxon>Stachybotrys</taxon>
    </lineage>
</organism>